<keyword evidence="1" id="KW-0812">Transmembrane</keyword>
<feature type="transmembrane region" description="Helical" evidence="1">
    <location>
        <begin position="17"/>
        <end position="43"/>
    </location>
</feature>
<name>A0A5C7BBU7_9FLAO</name>
<proteinExistence type="predicted"/>
<protein>
    <submittedName>
        <fullName evidence="2">Uncharacterized protein</fullName>
    </submittedName>
</protein>
<sequence length="175" mass="19905">MDAIIRYTRKVPIWKTIIGFAAILVGLLGLISLLYLALVPLLFGFMMLKTDGSEIDLESKTYRKTDALLGFSIGKWQTLQNPEYISVFNTTENITVRVVTAETTNNFPVIVLNIFYERNKKITVYKTEELKDAFDVASHIADALAIDLLDATVKNDYKWVDKDTLREKGEIVYTD</sequence>
<evidence type="ECO:0000313" key="3">
    <source>
        <dbReference type="Proteomes" id="UP000321938"/>
    </source>
</evidence>
<dbReference type="EMBL" id="VOSB01000010">
    <property type="protein sequence ID" value="TXE17818.1"/>
    <property type="molecule type" value="Genomic_DNA"/>
</dbReference>
<dbReference type="OrthoDB" id="886404at2"/>
<keyword evidence="3" id="KW-1185">Reference proteome</keyword>
<dbReference type="RefSeq" id="WP_028870760.1">
    <property type="nucleotide sequence ID" value="NZ_VOSB01000010.1"/>
</dbReference>
<keyword evidence="1" id="KW-1133">Transmembrane helix</keyword>
<dbReference type="Proteomes" id="UP000321938">
    <property type="component" value="Unassembled WGS sequence"/>
</dbReference>
<gene>
    <name evidence="2" type="ORF">ES692_07930</name>
</gene>
<organism evidence="2 3">
    <name type="scientific">Psychroserpens burtonensis</name>
    <dbReference type="NCBI Taxonomy" id="49278"/>
    <lineage>
        <taxon>Bacteria</taxon>
        <taxon>Pseudomonadati</taxon>
        <taxon>Bacteroidota</taxon>
        <taxon>Flavobacteriia</taxon>
        <taxon>Flavobacteriales</taxon>
        <taxon>Flavobacteriaceae</taxon>
        <taxon>Psychroserpens</taxon>
    </lineage>
</organism>
<accession>A0A5C7BBU7</accession>
<comment type="caution">
    <text evidence="2">The sequence shown here is derived from an EMBL/GenBank/DDBJ whole genome shotgun (WGS) entry which is preliminary data.</text>
</comment>
<evidence type="ECO:0000313" key="2">
    <source>
        <dbReference type="EMBL" id="TXE17818.1"/>
    </source>
</evidence>
<reference evidence="2 3" key="1">
    <citation type="submission" date="2019-08" db="EMBL/GenBank/DDBJ databases">
        <title>Genome of Psychroserpens burtonensis ACAM 167.</title>
        <authorList>
            <person name="Bowman J.P."/>
        </authorList>
    </citation>
    <scope>NUCLEOTIDE SEQUENCE [LARGE SCALE GENOMIC DNA]</scope>
    <source>
        <strain evidence="2 3">ACAM 167</strain>
    </source>
</reference>
<keyword evidence="1" id="KW-0472">Membrane</keyword>
<evidence type="ECO:0000256" key="1">
    <source>
        <dbReference type="SAM" id="Phobius"/>
    </source>
</evidence>
<dbReference type="STRING" id="1123037.GCA_000425305_00271"/>
<dbReference type="AlphaFoldDB" id="A0A5C7BBU7"/>